<gene>
    <name evidence="1" type="ORF">F511_42081</name>
</gene>
<dbReference type="EMBL" id="KV010466">
    <property type="protein sequence ID" value="KZV27655.1"/>
    <property type="molecule type" value="Genomic_DNA"/>
</dbReference>
<protein>
    <submittedName>
        <fullName evidence="1">Uncharacterized protein</fullName>
    </submittedName>
</protein>
<dbReference type="AlphaFoldDB" id="A0A2Z7B7F3"/>
<name>A0A2Z7B7F3_9LAMI</name>
<dbReference type="Proteomes" id="UP000250235">
    <property type="component" value="Unassembled WGS sequence"/>
</dbReference>
<organism evidence="1 2">
    <name type="scientific">Dorcoceras hygrometricum</name>
    <dbReference type="NCBI Taxonomy" id="472368"/>
    <lineage>
        <taxon>Eukaryota</taxon>
        <taxon>Viridiplantae</taxon>
        <taxon>Streptophyta</taxon>
        <taxon>Embryophyta</taxon>
        <taxon>Tracheophyta</taxon>
        <taxon>Spermatophyta</taxon>
        <taxon>Magnoliopsida</taxon>
        <taxon>eudicotyledons</taxon>
        <taxon>Gunneridae</taxon>
        <taxon>Pentapetalae</taxon>
        <taxon>asterids</taxon>
        <taxon>lamiids</taxon>
        <taxon>Lamiales</taxon>
        <taxon>Gesneriaceae</taxon>
        <taxon>Didymocarpoideae</taxon>
        <taxon>Trichosporeae</taxon>
        <taxon>Loxocarpinae</taxon>
        <taxon>Dorcoceras</taxon>
    </lineage>
</organism>
<evidence type="ECO:0000313" key="2">
    <source>
        <dbReference type="Proteomes" id="UP000250235"/>
    </source>
</evidence>
<keyword evidence="2" id="KW-1185">Reference proteome</keyword>
<evidence type="ECO:0000313" key="1">
    <source>
        <dbReference type="EMBL" id="KZV27655.1"/>
    </source>
</evidence>
<proteinExistence type="predicted"/>
<reference evidence="1 2" key="1">
    <citation type="journal article" date="2015" name="Proc. Natl. Acad. Sci. U.S.A.">
        <title>The resurrection genome of Boea hygrometrica: A blueprint for survival of dehydration.</title>
        <authorList>
            <person name="Xiao L."/>
            <person name="Yang G."/>
            <person name="Zhang L."/>
            <person name="Yang X."/>
            <person name="Zhao S."/>
            <person name="Ji Z."/>
            <person name="Zhou Q."/>
            <person name="Hu M."/>
            <person name="Wang Y."/>
            <person name="Chen M."/>
            <person name="Xu Y."/>
            <person name="Jin H."/>
            <person name="Xiao X."/>
            <person name="Hu G."/>
            <person name="Bao F."/>
            <person name="Hu Y."/>
            <person name="Wan P."/>
            <person name="Li L."/>
            <person name="Deng X."/>
            <person name="Kuang T."/>
            <person name="Xiang C."/>
            <person name="Zhu J.K."/>
            <person name="Oliver M.J."/>
            <person name="He Y."/>
        </authorList>
    </citation>
    <scope>NUCLEOTIDE SEQUENCE [LARGE SCALE GENOMIC DNA]</scope>
    <source>
        <strain evidence="2">cv. XS01</strain>
    </source>
</reference>
<accession>A0A2Z7B7F3</accession>
<sequence>MRALSRIAARTSAAAPCACRTMADVGQQPVHKMLRVGRGCAPFLAHGGMEGAAQFARPRAVLAAAAAVRPPSGDDLQRIVATAEFYF</sequence>